<dbReference type="InterPro" id="IPR036849">
    <property type="entry name" value="Enolase-like_C_sf"/>
</dbReference>
<evidence type="ECO:0000256" key="3">
    <source>
        <dbReference type="ARBA" id="ARBA00022723"/>
    </source>
</evidence>
<dbReference type="SMART" id="SM00922">
    <property type="entry name" value="MR_MLE"/>
    <property type="match status" value="1"/>
</dbReference>
<dbReference type="PROSITE" id="PS00908">
    <property type="entry name" value="MR_MLE_1"/>
    <property type="match status" value="1"/>
</dbReference>
<dbReference type="InterPro" id="IPR018110">
    <property type="entry name" value="Mandel_Rmase/mucon_lact_enz_CS"/>
</dbReference>
<dbReference type="Pfam" id="PF13378">
    <property type="entry name" value="MR_MLE_C"/>
    <property type="match status" value="1"/>
</dbReference>
<evidence type="ECO:0000259" key="6">
    <source>
        <dbReference type="SMART" id="SM00922"/>
    </source>
</evidence>
<name>A0AB94IVD2_9BACT</name>
<evidence type="ECO:0000256" key="1">
    <source>
        <dbReference type="ARBA" id="ARBA00001946"/>
    </source>
</evidence>
<comment type="cofactor">
    <cofactor evidence="1">
        <name>Mg(2+)</name>
        <dbReference type="ChEBI" id="CHEBI:18420"/>
    </cofactor>
</comment>
<sequence>MSKIKNVKVKVVKVPLKTTWQTSLYATSTRAHCVVKIETEDGIDGYGEASPAAAFMGETAYTMEVIIAKYFKPMLIGKSVLDISGINDTMDRIFSGNTSAKAAIDIALHDAAGKALKVPVYVLLGGKCRDSFDLAWSMGFKEFDKSVDEAREYVKKGFKVMKLKVGKGVEEDAKLVGRLRETFGPNVPIRLDANQGFTPGDAIALMHRVVEFNPECFEQPVPKWNYEGMRHVREHSCGVRIMADESISSLHDVMNVIKNGCADFFNIKVGKVGGLYRACQVAAAVEAAGFQAAAGSNLELGIGEAASAHFITSQPAVCLPSDAFCGTGLHTENLIKTPLAMTPQGTFSCNNAPGLGVEVDENIFEK</sequence>
<reference evidence="8" key="1">
    <citation type="submission" date="2010-03" db="EMBL/GenBank/DDBJ databases">
        <title>The genome sequence of Synergistetes sp. SGP1.</title>
        <authorList>
            <consortium name="metaHIT consortium -- http://www.metahit.eu/"/>
            <person name="Pajon A."/>
            <person name="Turner K."/>
            <person name="Parkhill J."/>
            <person name="Wade W."/>
            <person name="Vartoukian S."/>
        </authorList>
    </citation>
    <scope>NUCLEOTIDE SEQUENCE [LARGE SCALE GENOMIC DNA]</scope>
    <source>
        <strain evidence="8">SGP1</strain>
    </source>
</reference>
<feature type="domain" description="Mandelate racemase/muconate lactonizing enzyme C-terminal" evidence="6">
    <location>
        <begin position="143"/>
        <end position="239"/>
    </location>
</feature>
<dbReference type="InterPro" id="IPR013342">
    <property type="entry name" value="Mandelate_racemase_C"/>
</dbReference>
<comment type="similarity">
    <text evidence="2">Belongs to the mandelate racemase/muconate lactonizing enzyme family.</text>
</comment>
<evidence type="ECO:0000313" key="7">
    <source>
        <dbReference type="EMBL" id="CBL27694.1"/>
    </source>
</evidence>
<evidence type="ECO:0000313" key="8">
    <source>
        <dbReference type="Proteomes" id="UP000008957"/>
    </source>
</evidence>
<gene>
    <name evidence="7" type="ORF">SY1_01410</name>
</gene>
<dbReference type="FunFam" id="3.30.390.10:FF:000009">
    <property type="entry name" value="Hydrophobic dipeptide epimerase"/>
    <property type="match status" value="1"/>
</dbReference>
<dbReference type="RefSeq" id="WP_015555841.1">
    <property type="nucleotide sequence ID" value="NC_021038.1"/>
</dbReference>
<dbReference type="InterPro" id="IPR013341">
    <property type="entry name" value="Mandelate_racemase_N_dom"/>
</dbReference>
<keyword evidence="3" id="KW-0479">Metal-binding</keyword>
<dbReference type="SFLD" id="SFLDG00180">
    <property type="entry name" value="muconate_cycloisomerase"/>
    <property type="match status" value="1"/>
</dbReference>
<keyword evidence="5" id="KW-0413">Isomerase</keyword>
<protein>
    <submittedName>
        <fullName evidence="7">L-alanine-DL-glutamate epimerase and related enzymes of enolase superfamily</fullName>
    </submittedName>
</protein>
<dbReference type="GO" id="GO:0009063">
    <property type="term" value="P:amino acid catabolic process"/>
    <property type="evidence" value="ECO:0007669"/>
    <property type="project" value="InterPro"/>
</dbReference>
<evidence type="ECO:0000256" key="2">
    <source>
        <dbReference type="ARBA" id="ARBA00008031"/>
    </source>
</evidence>
<dbReference type="EMBL" id="FP929056">
    <property type="protein sequence ID" value="CBL27694.1"/>
    <property type="molecule type" value="Genomic_DNA"/>
</dbReference>
<organism evidence="7 8">
    <name type="scientific">Fretibacterium fastidiosum</name>
    <dbReference type="NCBI Taxonomy" id="651822"/>
    <lineage>
        <taxon>Bacteria</taxon>
        <taxon>Thermotogati</taxon>
        <taxon>Synergistota</taxon>
        <taxon>Synergistia</taxon>
        <taxon>Synergistales</taxon>
        <taxon>Aminobacteriaceae</taxon>
        <taxon>Fretibacterium</taxon>
    </lineage>
</organism>
<reference evidence="7 8" key="2">
    <citation type="submission" date="2010-03" db="EMBL/GenBank/DDBJ databases">
        <authorList>
            <person name="Pajon A."/>
        </authorList>
    </citation>
    <scope>NUCLEOTIDE SEQUENCE [LARGE SCALE GENOMIC DNA]</scope>
    <source>
        <strain evidence="7 8">SGP1</strain>
    </source>
</reference>
<dbReference type="InterPro" id="IPR029017">
    <property type="entry name" value="Enolase-like_N"/>
</dbReference>
<dbReference type="SFLD" id="SFLDF00009">
    <property type="entry name" value="o-succinylbenzoate_synthase"/>
    <property type="match status" value="1"/>
</dbReference>
<dbReference type="SUPFAM" id="SSF51604">
    <property type="entry name" value="Enolase C-terminal domain-like"/>
    <property type="match status" value="1"/>
</dbReference>
<dbReference type="Proteomes" id="UP000008957">
    <property type="component" value="Chromosome"/>
</dbReference>
<evidence type="ECO:0000256" key="4">
    <source>
        <dbReference type="ARBA" id="ARBA00022842"/>
    </source>
</evidence>
<keyword evidence="4" id="KW-0460">Magnesium</keyword>
<dbReference type="GO" id="GO:0046872">
    <property type="term" value="F:metal ion binding"/>
    <property type="evidence" value="ECO:0007669"/>
    <property type="project" value="UniProtKB-KW"/>
</dbReference>
<dbReference type="SFLD" id="SFLDS00001">
    <property type="entry name" value="Enolase"/>
    <property type="match status" value="1"/>
</dbReference>
<dbReference type="AlphaFoldDB" id="A0AB94IVD2"/>
<dbReference type="GO" id="GO:0016854">
    <property type="term" value="F:racemase and epimerase activity"/>
    <property type="evidence" value="ECO:0007669"/>
    <property type="project" value="UniProtKB-ARBA"/>
</dbReference>
<dbReference type="SUPFAM" id="SSF54826">
    <property type="entry name" value="Enolase N-terminal domain-like"/>
    <property type="match status" value="1"/>
</dbReference>
<keyword evidence="8" id="KW-1185">Reference proteome</keyword>
<dbReference type="PANTHER" id="PTHR48073:SF2">
    <property type="entry name" value="O-SUCCINYLBENZOATE SYNTHASE"/>
    <property type="match status" value="1"/>
</dbReference>
<dbReference type="InterPro" id="IPR029065">
    <property type="entry name" value="Enolase_C-like"/>
</dbReference>
<evidence type="ECO:0000256" key="5">
    <source>
        <dbReference type="ARBA" id="ARBA00023235"/>
    </source>
</evidence>
<proteinExistence type="inferred from homology"/>
<dbReference type="Pfam" id="PF02746">
    <property type="entry name" value="MR_MLE_N"/>
    <property type="match status" value="1"/>
</dbReference>
<dbReference type="Gene3D" id="3.20.20.120">
    <property type="entry name" value="Enolase-like C-terminal domain"/>
    <property type="match status" value="1"/>
</dbReference>
<dbReference type="PANTHER" id="PTHR48073">
    <property type="entry name" value="O-SUCCINYLBENZOATE SYNTHASE-RELATED"/>
    <property type="match status" value="1"/>
</dbReference>
<dbReference type="KEGG" id="sbr:SY1_01410"/>
<accession>A0AB94IVD2</accession>
<dbReference type="Gene3D" id="3.30.390.10">
    <property type="entry name" value="Enolase-like, N-terminal domain"/>
    <property type="match status" value="1"/>
</dbReference>